<dbReference type="RefSeq" id="WP_053170386.1">
    <property type="nucleotide sequence ID" value="NZ_LFYT02000006.1"/>
</dbReference>
<sequence>MNSEPLSNLHRIGLLDSVPFSHELQQKMLHVAQIRLEDAKRTDNSMETRFDCAYTAIRAVADAALLSQGYRTSTSKPGHHQTTLQCLVHTLNVAPTTVRILDSLRKQRNLTDYDGELITESLLKECLDQAQALLTLAQQSLNSSL</sequence>
<reference evidence="1" key="1">
    <citation type="submission" date="2017-04" db="EMBL/GenBank/DDBJ databases">
        <title>Unexpected and diverse lifestyles within the genus Limnohabitans.</title>
        <authorList>
            <person name="Kasalicky V."/>
            <person name="Mehrshad M."/>
            <person name="Andrei S.-A."/>
            <person name="Salcher M."/>
            <person name="Kratochvilova H."/>
            <person name="Simek K."/>
            <person name="Ghai R."/>
        </authorList>
    </citation>
    <scope>NUCLEOTIDE SEQUENCE [LARGE SCALE GENOMIC DNA]</scope>
    <source>
        <strain evidence="1">II-D5</strain>
    </source>
</reference>
<dbReference type="AlphaFoldDB" id="A0A2T7UEZ6"/>
<keyword evidence="2" id="KW-1185">Reference proteome</keyword>
<proteinExistence type="predicted"/>
<comment type="caution">
    <text evidence="1">The sequence shown here is derived from an EMBL/GenBank/DDBJ whole genome shotgun (WGS) entry which is preliminary data.</text>
</comment>
<organism evidence="1 2">
    <name type="scientific">Limnohabitans planktonicus II-D5</name>
    <dbReference type="NCBI Taxonomy" id="1293045"/>
    <lineage>
        <taxon>Bacteria</taxon>
        <taxon>Pseudomonadati</taxon>
        <taxon>Pseudomonadota</taxon>
        <taxon>Betaproteobacteria</taxon>
        <taxon>Burkholderiales</taxon>
        <taxon>Comamonadaceae</taxon>
        <taxon>Limnohabitans</taxon>
    </lineage>
</organism>
<protein>
    <recommendedName>
        <fullName evidence="3">HEPN domain-containing protein</fullName>
    </recommendedName>
</protein>
<accession>A0A2T7UEZ6</accession>
<gene>
    <name evidence="1" type="ORF">H663_006815</name>
</gene>
<evidence type="ECO:0000313" key="1">
    <source>
        <dbReference type="EMBL" id="PVE43285.1"/>
    </source>
</evidence>
<dbReference type="EMBL" id="LFYT02000006">
    <property type="protein sequence ID" value="PVE43285.1"/>
    <property type="molecule type" value="Genomic_DNA"/>
</dbReference>
<dbReference type="Proteomes" id="UP000037507">
    <property type="component" value="Unassembled WGS sequence"/>
</dbReference>
<evidence type="ECO:0000313" key="2">
    <source>
        <dbReference type="Proteomes" id="UP000037507"/>
    </source>
</evidence>
<dbReference type="Gene3D" id="1.20.120.330">
    <property type="entry name" value="Nucleotidyltransferases domain 2"/>
    <property type="match status" value="1"/>
</dbReference>
<dbReference type="STRING" id="1293045.H663_05045"/>
<dbReference type="OrthoDB" id="5767600at2"/>
<name>A0A2T7UEZ6_9BURK</name>
<evidence type="ECO:0008006" key="3">
    <source>
        <dbReference type="Google" id="ProtNLM"/>
    </source>
</evidence>